<protein>
    <recommendedName>
        <fullName evidence="3">DUF998 domain-containing protein</fullName>
    </recommendedName>
</protein>
<comment type="caution">
    <text evidence="1">The sequence shown here is derived from an EMBL/GenBank/DDBJ whole genome shotgun (WGS) entry which is preliminary data.</text>
</comment>
<dbReference type="Proteomes" id="UP000312512">
    <property type="component" value="Unassembled WGS sequence"/>
</dbReference>
<dbReference type="OrthoDB" id="3818435at2"/>
<dbReference type="RefSeq" id="WP_139630228.1">
    <property type="nucleotide sequence ID" value="NZ_VDLX02000003.1"/>
</dbReference>
<keyword evidence="2" id="KW-1185">Reference proteome</keyword>
<dbReference type="EMBL" id="VDLX02000003">
    <property type="protein sequence ID" value="KAB8195910.1"/>
    <property type="molecule type" value="Genomic_DNA"/>
</dbReference>
<evidence type="ECO:0008006" key="3">
    <source>
        <dbReference type="Google" id="ProtNLM"/>
    </source>
</evidence>
<organism evidence="1 2">
    <name type="scientific">Nonomuraea phyllanthi</name>
    <dbReference type="NCBI Taxonomy" id="2219224"/>
    <lineage>
        <taxon>Bacteria</taxon>
        <taxon>Bacillati</taxon>
        <taxon>Actinomycetota</taxon>
        <taxon>Actinomycetes</taxon>
        <taxon>Streptosporangiales</taxon>
        <taxon>Streptosporangiaceae</taxon>
        <taxon>Nonomuraea</taxon>
    </lineage>
</organism>
<sequence>MTLSDSQMTRPAARPLGTVAAATAFIGGPVFLIGTVLHPDRDGYSIAAVGQLYGVTHDVQAIGLLFQVVSLAGVLASGGLGLGRREALGLYAAIAGTLAWFGLIVFDGSHNPVMARYAPQLVHTPADLDAGGAILVLPALLLFPLGYVLAAFLLARHGRRWAGWLLGTGAVVYTAGGLVIFVAGPRSPLIQTLEVAGAALYGLGFVLLGRAVRGDRGR</sequence>
<gene>
    <name evidence="1" type="ORF">FH608_010515</name>
</gene>
<accession>A0A5C4WSC6</accession>
<evidence type="ECO:0000313" key="1">
    <source>
        <dbReference type="EMBL" id="KAB8195910.1"/>
    </source>
</evidence>
<name>A0A5C4WSC6_9ACTN</name>
<proteinExistence type="predicted"/>
<dbReference type="AlphaFoldDB" id="A0A5C4WSC6"/>
<reference evidence="1 2" key="1">
    <citation type="submission" date="2019-10" db="EMBL/GenBank/DDBJ databases">
        <title>Nonomuraea sp. nov., isolated from Phyllanthus amarus.</title>
        <authorList>
            <person name="Klykleung N."/>
            <person name="Tanasupawat S."/>
        </authorList>
    </citation>
    <scope>NUCLEOTIDE SEQUENCE [LARGE SCALE GENOMIC DNA]</scope>
    <source>
        <strain evidence="1 2">PA1-10</strain>
    </source>
</reference>
<evidence type="ECO:0000313" key="2">
    <source>
        <dbReference type="Proteomes" id="UP000312512"/>
    </source>
</evidence>